<gene>
    <name evidence="1" type="ORF">DCF15_14300</name>
</gene>
<name>A0A2W4YZ01_9CYAN</name>
<evidence type="ECO:0000313" key="2">
    <source>
        <dbReference type="Proteomes" id="UP000249794"/>
    </source>
</evidence>
<comment type="caution">
    <text evidence="1">The sequence shown here is derived from an EMBL/GenBank/DDBJ whole genome shotgun (WGS) entry which is preliminary data.</text>
</comment>
<dbReference type="Proteomes" id="UP000249794">
    <property type="component" value="Unassembled WGS sequence"/>
</dbReference>
<dbReference type="EMBL" id="QBMP01000157">
    <property type="protein sequence ID" value="PZO51981.1"/>
    <property type="molecule type" value="Genomic_DNA"/>
</dbReference>
<proteinExistence type="predicted"/>
<dbReference type="AlphaFoldDB" id="A0A2W4YZ01"/>
<accession>A0A2W4YZ01</accession>
<reference evidence="2" key="1">
    <citation type="submission" date="2018-04" db="EMBL/GenBank/DDBJ databases">
        <authorList>
            <person name="Cornet L."/>
        </authorList>
    </citation>
    <scope>NUCLEOTIDE SEQUENCE [LARGE SCALE GENOMIC DNA]</scope>
</reference>
<evidence type="ECO:0000313" key="1">
    <source>
        <dbReference type="EMBL" id="PZO51981.1"/>
    </source>
</evidence>
<sequence>MAECELRAVAYNAVSRIAVIAMPSKKTCQSFLRIEPSPQRLLRERCDGKTFSEIEPSPEMLLAQSTKEIIAIPAGLLAELNESNFIKTVFCSTEEAPSAE</sequence>
<reference evidence="1 2" key="2">
    <citation type="submission" date="2018-06" db="EMBL/GenBank/DDBJ databases">
        <title>Metagenomic assembly of (sub)arctic Cyanobacteria and their associated microbiome from non-axenic cultures.</title>
        <authorList>
            <person name="Baurain D."/>
        </authorList>
    </citation>
    <scope>NUCLEOTIDE SEQUENCE [LARGE SCALE GENOMIC DNA]</scope>
    <source>
        <strain evidence="1">ULC027bin1</strain>
    </source>
</reference>
<organism evidence="1 2">
    <name type="scientific">Phormidesmis priestleyi</name>
    <dbReference type="NCBI Taxonomy" id="268141"/>
    <lineage>
        <taxon>Bacteria</taxon>
        <taxon>Bacillati</taxon>
        <taxon>Cyanobacteriota</taxon>
        <taxon>Cyanophyceae</taxon>
        <taxon>Leptolyngbyales</taxon>
        <taxon>Leptolyngbyaceae</taxon>
        <taxon>Phormidesmis</taxon>
    </lineage>
</organism>
<protein>
    <submittedName>
        <fullName evidence="1">Uncharacterized protein</fullName>
    </submittedName>
</protein>